<dbReference type="AlphaFoldDB" id="A0A4C1X5Z3"/>
<gene>
    <name evidence="2" type="ORF">EVAR_11570_1</name>
</gene>
<protein>
    <submittedName>
        <fullName evidence="2">Uncharacterized protein</fullName>
    </submittedName>
</protein>
<comment type="caution">
    <text evidence="2">The sequence shown here is derived from an EMBL/GenBank/DDBJ whole genome shotgun (WGS) entry which is preliminary data.</text>
</comment>
<proteinExistence type="predicted"/>
<feature type="region of interest" description="Disordered" evidence="1">
    <location>
        <begin position="32"/>
        <end position="51"/>
    </location>
</feature>
<dbReference type="OrthoDB" id="6434680at2759"/>
<evidence type="ECO:0000313" key="2">
    <source>
        <dbReference type="EMBL" id="GBP58292.1"/>
    </source>
</evidence>
<evidence type="ECO:0000313" key="3">
    <source>
        <dbReference type="Proteomes" id="UP000299102"/>
    </source>
</evidence>
<dbReference type="Proteomes" id="UP000299102">
    <property type="component" value="Unassembled WGS sequence"/>
</dbReference>
<dbReference type="EMBL" id="BGZK01000732">
    <property type="protein sequence ID" value="GBP58292.1"/>
    <property type="molecule type" value="Genomic_DNA"/>
</dbReference>
<reference evidence="2 3" key="1">
    <citation type="journal article" date="2019" name="Commun. Biol.">
        <title>The bagworm genome reveals a unique fibroin gene that provides high tensile strength.</title>
        <authorList>
            <person name="Kono N."/>
            <person name="Nakamura H."/>
            <person name="Ohtoshi R."/>
            <person name="Tomita M."/>
            <person name="Numata K."/>
            <person name="Arakawa K."/>
        </authorList>
    </citation>
    <scope>NUCLEOTIDE SEQUENCE [LARGE SCALE GENOMIC DNA]</scope>
</reference>
<name>A0A4C1X5Z3_EUMVA</name>
<keyword evidence="3" id="KW-1185">Reference proteome</keyword>
<organism evidence="2 3">
    <name type="scientific">Eumeta variegata</name>
    <name type="common">Bagworm moth</name>
    <name type="synonym">Eumeta japonica</name>
    <dbReference type="NCBI Taxonomy" id="151549"/>
    <lineage>
        <taxon>Eukaryota</taxon>
        <taxon>Metazoa</taxon>
        <taxon>Ecdysozoa</taxon>
        <taxon>Arthropoda</taxon>
        <taxon>Hexapoda</taxon>
        <taxon>Insecta</taxon>
        <taxon>Pterygota</taxon>
        <taxon>Neoptera</taxon>
        <taxon>Endopterygota</taxon>
        <taxon>Lepidoptera</taxon>
        <taxon>Glossata</taxon>
        <taxon>Ditrysia</taxon>
        <taxon>Tineoidea</taxon>
        <taxon>Psychidae</taxon>
        <taxon>Oiketicinae</taxon>
        <taxon>Eumeta</taxon>
    </lineage>
</organism>
<sequence>MIVKRLEINPSAWPANRATIQKRGARAVAVNSGLPSEKKPPCLMRPPEQTLKTARSRPDLIRSLLGVLVRFRQGRVAVSADIKEMFLRVKIRKEDHSLTARNNATKSTRVPNDVTDLPPYRLVLRSEKSQRLRI</sequence>
<evidence type="ECO:0000256" key="1">
    <source>
        <dbReference type="SAM" id="MobiDB-lite"/>
    </source>
</evidence>
<accession>A0A4C1X5Z3</accession>